<reference evidence="4" key="1">
    <citation type="journal article" date="2019" name="Int. J. Syst. Evol. Microbiol.">
        <title>The Global Catalogue of Microorganisms (GCM) 10K type strain sequencing project: providing services to taxonomists for standard genome sequencing and annotation.</title>
        <authorList>
            <consortium name="The Broad Institute Genomics Platform"/>
            <consortium name="The Broad Institute Genome Sequencing Center for Infectious Disease"/>
            <person name="Wu L."/>
            <person name="Ma J."/>
        </authorList>
    </citation>
    <scope>NUCLEOTIDE SEQUENCE [LARGE SCALE GENOMIC DNA]</scope>
    <source>
        <strain evidence="4">CGMCC 4.7152</strain>
    </source>
</reference>
<keyword evidence="4" id="KW-1185">Reference proteome</keyword>
<dbReference type="InterPro" id="IPR006015">
    <property type="entry name" value="Universal_stress_UspA"/>
</dbReference>
<dbReference type="InterPro" id="IPR014729">
    <property type="entry name" value="Rossmann-like_a/b/a_fold"/>
</dbReference>
<sequence length="295" mass="30480">MTSTEATIVVGVEGTARSGAGDAAAVELGAWEAARHHVGLHLVHGHQAAPRWLQARTTTDDDTPERTRAMLGRIIDRATIAHPDIVITGAVNDGGLASAITAASAGSGLAIVTADSRVRYGGLLAGLVSIQVVTHARTSVLVVSPPTPRGPPAIMARVVVVGVDGSSGSADAVAFAFDEARARGARLEAVYVWELPAPGNGTRPGPLQAAADRMLHEATAPWQDKYPDVAVVHDTVRGDNPVRALNDAADGADLIVVGRRGNGGFDGLLLGSVSDGLVRYSRRTVAVIRRDAAMQ</sequence>
<evidence type="ECO:0000259" key="2">
    <source>
        <dbReference type="Pfam" id="PF00582"/>
    </source>
</evidence>
<dbReference type="SUPFAM" id="SSF52402">
    <property type="entry name" value="Adenine nucleotide alpha hydrolases-like"/>
    <property type="match status" value="2"/>
</dbReference>
<accession>A0ABV9VMW9</accession>
<feature type="domain" description="UspA" evidence="2">
    <location>
        <begin position="155"/>
        <end position="289"/>
    </location>
</feature>
<name>A0ABV9VMW9_9ACTN</name>
<comment type="similarity">
    <text evidence="1">Belongs to the universal stress protein A family.</text>
</comment>
<proteinExistence type="inferred from homology"/>
<dbReference type="PANTHER" id="PTHR46268:SF6">
    <property type="entry name" value="UNIVERSAL STRESS PROTEIN UP12"/>
    <property type="match status" value="1"/>
</dbReference>
<comment type="caution">
    <text evidence="3">The sequence shown here is derived from an EMBL/GenBank/DDBJ whole genome shotgun (WGS) entry which is preliminary data.</text>
</comment>
<dbReference type="EMBL" id="JBHSIU010000007">
    <property type="protein sequence ID" value="MFC4997104.1"/>
    <property type="molecule type" value="Genomic_DNA"/>
</dbReference>
<evidence type="ECO:0000313" key="4">
    <source>
        <dbReference type="Proteomes" id="UP001595912"/>
    </source>
</evidence>
<dbReference type="Pfam" id="PF00582">
    <property type="entry name" value="Usp"/>
    <property type="match status" value="2"/>
</dbReference>
<feature type="domain" description="UspA" evidence="2">
    <location>
        <begin position="7"/>
        <end position="143"/>
    </location>
</feature>
<dbReference type="RefSeq" id="WP_380113339.1">
    <property type="nucleotide sequence ID" value="NZ_JBHSIU010000007.1"/>
</dbReference>
<dbReference type="InterPro" id="IPR006016">
    <property type="entry name" value="UspA"/>
</dbReference>
<organism evidence="3 4">
    <name type="scientific">Dactylosporangium cerinum</name>
    <dbReference type="NCBI Taxonomy" id="1434730"/>
    <lineage>
        <taxon>Bacteria</taxon>
        <taxon>Bacillati</taxon>
        <taxon>Actinomycetota</taxon>
        <taxon>Actinomycetes</taxon>
        <taxon>Micromonosporales</taxon>
        <taxon>Micromonosporaceae</taxon>
        <taxon>Dactylosporangium</taxon>
    </lineage>
</organism>
<dbReference type="Proteomes" id="UP001595912">
    <property type="component" value="Unassembled WGS sequence"/>
</dbReference>
<gene>
    <name evidence="3" type="ORF">ACFPIJ_04605</name>
</gene>
<dbReference type="PANTHER" id="PTHR46268">
    <property type="entry name" value="STRESS RESPONSE PROTEIN NHAX"/>
    <property type="match status" value="1"/>
</dbReference>
<dbReference type="Gene3D" id="3.40.50.620">
    <property type="entry name" value="HUPs"/>
    <property type="match status" value="2"/>
</dbReference>
<evidence type="ECO:0000313" key="3">
    <source>
        <dbReference type="EMBL" id="MFC4997104.1"/>
    </source>
</evidence>
<evidence type="ECO:0000256" key="1">
    <source>
        <dbReference type="ARBA" id="ARBA00008791"/>
    </source>
</evidence>
<protein>
    <submittedName>
        <fullName evidence="3">Universal stress protein</fullName>
    </submittedName>
</protein>
<dbReference type="PRINTS" id="PR01438">
    <property type="entry name" value="UNVRSLSTRESS"/>
</dbReference>